<dbReference type="Proteomes" id="UP000000768">
    <property type="component" value="Chromosome 6"/>
</dbReference>
<dbReference type="AlphaFoldDB" id="A0A1Z5REN8"/>
<dbReference type="InParanoid" id="A0A1Z5REN8"/>
<dbReference type="InterPro" id="IPR046349">
    <property type="entry name" value="C1-like_sf"/>
</dbReference>
<sequence length="117" mass="12875">MGSFDFCAVCRKGYSTARWFYTCRECGVGGHVGCVMPDMPLRDEYAALDKKQVAVANAATWPLGAVPESQQLEELLHEQGIQFARMELVPAGFCRCSPRLAKIDMLAVSLYPIQAGK</sequence>
<protein>
    <recommendedName>
        <fullName evidence="3">DC1 domain-containing protein</fullName>
    </recommendedName>
</protein>
<evidence type="ECO:0000313" key="2">
    <source>
        <dbReference type="Proteomes" id="UP000000768"/>
    </source>
</evidence>
<evidence type="ECO:0008006" key="3">
    <source>
        <dbReference type="Google" id="ProtNLM"/>
    </source>
</evidence>
<reference evidence="1 2" key="1">
    <citation type="journal article" date="2009" name="Nature">
        <title>The Sorghum bicolor genome and the diversification of grasses.</title>
        <authorList>
            <person name="Paterson A.H."/>
            <person name="Bowers J.E."/>
            <person name="Bruggmann R."/>
            <person name="Dubchak I."/>
            <person name="Grimwood J."/>
            <person name="Gundlach H."/>
            <person name="Haberer G."/>
            <person name="Hellsten U."/>
            <person name="Mitros T."/>
            <person name="Poliakov A."/>
            <person name="Schmutz J."/>
            <person name="Spannagl M."/>
            <person name="Tang H."/>
            <person name="Wang X."/>
            <person name="Wicker T."/>
            <person name="Bharti A.K."/>
            <person name="Chapman J."/>
            <person name="Feltus F.A."/>
            <person name="Gowik U."/>
            <person name="Grigoriev I.V."/>
            <person name="Lyons E."/>
            <person name="Maher C.A."/>
            <person name="Martis M."/>
            <person name="Narechania A."/>
            <person name="Otillar R.P."/>
            <person name="Penning B.W."/>
            <person name="Salamov A.A."/>
            <person name="Wang Y."/>
            <person name="Zhang L."/>
            <person name="Carpita N.C."/>
            <person name="Freeling M."/>
            <person name="Gingle A.R."/>
            <person name="Hash C.T."/>
            <person name="Keller B."/>
            <person name="Klein P."/>
            <person name="Kresovich S."/>
            <person name="McCann M.C."/>
            <person name="Ming R."/>
            <person name="Peterson D.G."/>
            <person name="Mehboob-ur-Rahman"/>
            <person name="Ware D."/>
            <person name="Westhoff P."/>
            <person name="Mayer K.F."/>
            <person name="Messing J."/>
            <person name="Rokhsar D.S."/>
        </authorList>
    </citation>
    <scope>NUCLEOTIDE SEQUENCE [LARGE SCALE GENOMIC DNA]</scope>
    <source>
        <strain evidence="2">cv. BTx623</strain>
    </source>
</reference>
<organism evidence="1 2">
    <name type="scientific">Sorghum bicolor</name>
    <name type="common">Sorghum</name>
    <name type="synonym">Sorghum vulgare</name>
    <dbReference type="NCBI Taxonomy" id="4558"/>
    <lineage>
        <taxon>Eukaryota</taxon>
        <taxon>Viridiplantae</taxon>
        <taxon>Streptophyta</taxon>
        <taxon>Embryophyta</taxon>
        <taxon>Tracheophyta</taxon>
        <taxon>Spermatophyta</taxon>
        <taxon>Magnoliopsida</taxon>
        <taxon>Liliopsida</taxon>
        <taxon>Poales</taxon>
        <taxon>Poaceae</taxon>
        <taxon>PACMAD clade</taxon>
        <taxon>Panicoideae</taxon>
        <taxon>Andropogonodae</taxon>
        <taxon>Andropogoneae</taxon>
        <taxon>Sorghinae</taxon>
        <taxon>Sorghum</taxon>
    </lineage>
</organism>
<dbReference type="Gramene" id="OQU82208">
    <property type="protein sequence ID" value="OQU82208"/>
    <property type="gene ID" value="SORBI_3006G192150"/>
</dbReference>
<evidence type="ECO:0000313" key="1">
    <source>
        <dbReference type="EMBL" id="OQU82208.1"/>
    </source>
</evidence>
<dbReference type="SUPFAM" id="SSF57889">
    <property type="entry name" value="Cysteine-rich domain"/>
    <property type="match status" value="1"/>
</dbReference>
<keyword evidence="2" id="KW-1185">Reference proteome</keyword>
<reference evidence="2" key="2">
    <citation type="journal article" date="2018" name="Plant J.">
        <title>The Sorghum bicolor reference genome: improved assembly, gene annotations, a transcriptome atlas, and signatures of genome organization.</title>
        <authorList>
            <person name="McCormick R.F."/>
            <person name="Truong S.K."/>
            <person name="Sreedasyam A."/>
            <person name="Jenkins J."/>
            <person name="Shu S."/>
            <person name="Sims D."/>
            <person name="Kennedy M."/>
            <person name="Amirebrahimi M."/>
            <person name="Weers B.D."/>
            <person name="McKinley B."/>
            <person name="Mattison A."/>
            <person name="Morishige D.T."/>
            <person name="Grimwood J."/>
            <person name="Schmutz J."/>
            <person name="Mullet J.E."/>
        </authorList>
    </citation>
    <scope>NUCLEOTIDE SEQUENCE [LARGE SCALE GENOMIC DNA]</scope>
    <source>
        <strain evidence="2">cv. BTx623</strain>
    </source>
</reference>
<name>A0A1Z5REN8_SORBI</name>
<proteinExistence type="predicted"/>
<gene>
    <name evidence="1" type="ORF">SORBI_3006G192150</name>
</gene>
<accession>A0A1Z5REN8</accession>
<dbReference type="EMBL" id="CM000765">
    <property type="protein sequence ID" value="OQU82208.1"/>
    <property type="molecule type" value="Genomic_DNA"/>
</dbReference>